<dbReference type="InterPro" id="IPR053267">
    <property type="entry name" value="Verrucosidin_biosynth-assoc"/>
</dbReference>
<dbReference type="PANTHER" id="PTHR42087:SF1">
    <property type="entry name" value="ILP IS AN APOPTOSIS INHIBITOR"/>
    <property type="match status" value="1"/>
</dbReference>
<accession>A0A2T2PBZ5</accession>
<evidence type="ECO:0000313" key="2">
    <source>
        <dbReference type="Proteomes" id="UP000240883"/>
    </source>
</evidence>
<organism evidence="1 2">
    <name type="scientific">Corynespora cassiicola Philippines</name>
    <dbReference type="NCBI Taxonomy" id="1448308"/>
    <lineage>
        <taxon>Eukaryota</taxon>
        <taxon>Fungi</taxon>
        <taxon>Dikarya</taxon>
        <taxon>Ascomycota</taxon>
        <taxon>Pezizomycotina</taxon>
        <taxon>Dothideomycetes</taxon>
        <taxon>Pleosporomycetidae</taxon>
        <taxon>Pleosporales</taxon>
        <taxon>Corynesporascaceae</taxon>
        <taxon>Corynespora</taxon>
    </lineage>
</organism>
<dbReference type="EMBL" id="KZ678128">
    <property type="protein sequence ID" value="PSN75170.1"/>
    <property type="molecule type" value="Genomic_DNA"/>
</dbReference>
<name>A0A2T2PBZ5_CORCC</name>
<dbReference type="STRING" id="1448308.A0A2T2PBZ5"/>
<proteinExistence type="predicted"/>
<dbReference type="AlphaFoldDB" id="A0A2T2PBZ5"/>
<dbReference type="Proteomes" id="UP000240883">
    <property type="component" value="Unassembled WGS sequence"/>
</dbReference>
<protein>
    <recommendedName>
        <fullName evidence="3">Ilp is an apoptosis inhibitor</fullName>
    </recommendedName>
</protein>
<dbReference type="OrthoDB" id="5335812at2759"/>
<dbReference type="PANTHER" id="PTHR42087">
    <property type="entry name" value="ILP IS AN APOPTOSIS INHIBITOR"/>
    <property type="match status" value="1"/>
</dbReference>
<gene>
    <name evidence="1" type="ORF">BS50DRAFT_512694</name>
</gene>
<evidence type="ECO:0008006" key="3">
    <source>
        <dbReference type="Google" id="ProtNLM"/>
    </source>
</evidence>
<reference evidence="1 2" key="1">
    <citation type="journal article" date="2018" name="Front. Microbiol.">
        <title>Genome-Wide Analysis of Corynespora cassiicola Leaf Fall Disease Putative Effectors.</title>
        <authorList>
            <person name="Lopez D."/>
            <person name="Ribeiro S."/>
            <person name="Label P."/>
            <person name="Fumanal B."/>
            <person name="Venisse J.S."/>
            <person name="Kohler A."/>
            <person name="de Oliveira R.R."/>
            <person name="Labutti K."/>
            <person name="Lipzen A."/>
            <person name="Lail K."/>
            <person name="Bauer D."/>
            <person name="Ohm R.A."/>
            <person name="Barry K.W."/>
            <person name="Spatafora J."/>
            <person name="Grigoriev I.V."/>
            <person name="Martin F.M."/>
            <person name="Pujade-Renaud V."/>
        </authorList>
    </citation>
    <scope>NUCLEOTIDE SEQUENCE [LARGE SCALE GENOMIC DNA]</scope>
    <source>
        <strain evidence="1 2">Philippines</strain>
    </source>
</reference>
<sequence length="247" mass="28316">MSPLRFTENGTPQFVYGQREMSAGIGGYTPGNPNSNFKSMQEHQPTILEWYAEYQTCQRYFVDHAQHDHAVQAVAALINICLPFQWAAGPAMKSTGYFSQPVYTIPYSPQMVNYRFQEPPVWVSLVPYIRRLVVTGMDREEIMRSFFGNNWQKGVGFVHETERFNFMYTAKSVGWAEAKVQYDMSPHESVPFLSPLHDVGISEIESAERTWSRWLAMEDWMLGPRAPEWHEGVPGYSGTNGTNGRRP</sequence>
<keyword evidence="2" id="KW-1185">Reference proteome</keyword>
<evidence type="ECO:0000313" key="1">
    <source>
        <dbReference type="EMBL" id="PSN75170.1"/>
    </source>
</evidence>